<evidence type="ECO:0000313" key="1">
    <source>
        <dbReference type="EMBL" id="MBB4677140.1"/>
    </source>
</evidence>
<name>A0A7W7C9P3_9PSEU</name>
<dbReference type="EMBL" id="JACHMH010000001">
    <property type="protein sequence ID" value="MBB4677140.1"/>
    <property type="molecule type" value="Genomic_DNA"/>
</dbReference>
<organism evidence="1 2">
    <name type="scientific">Crossiella cryophila</name>
    <dbReference type="NCBI Taxonomy" id="43355"/>
    <lineage>
        <taxon>Bacteria</taxon>
        <taxon>Bacillati</taxon>
        <taxon>Actinomycetota</taxon>
        <taxon>Actinomycetes</taxon>
        <taxon>Pseudonocardiales</taxon>
        <taxon>Pseudonocardiaceae</taxon>
        <taxon>Crossiella</taxon>
    </lineage>
</organism>
<evidence type="ECO:0000313" key="2">
    <source>
        <dbReference type="Proteomes" id="UP000533598"/>
    </source>
</evidence>
<dbReference type="RefSeq" id="WP_185003049.1">
    <property type="nucleotide sequence ID" value="NZ_BAAAUI010000002.1"/>
</dbReference>
<protein>
    <submittedName>
        <fullName evidence="1">Uncharacterized protein</fullName>
    </submittedName>
</protein>
<sequence>MSFPPPSTVDTTPFPFAAEDPDRLGMVSVDVDVTVGVHREWREVAHHRFVLAKADGVGSYVTGHRGPAGERHQPEFEALLGGELGRQHRDHRATYAELVLDQPLRRGEAQVLEWRWLFADCTRTAHRYRGHLRHGVDSLGARLTFHPDALPVRVVHSWQPDSAAEPVPVHTVEVDRTGLVELLIQEPRPGWHSFQWDWE</sequence>
<keyword evidence="2" id="KW-1185">Reference proteome</keyword>
<accession>A0A7W7C9P3</accession>
<dbReference type="AlphaFoldDB" id="A0A7W7C9P3"/>
<gene>
    <name evidence="1" type="ORF">HNR67_003258</name>
</gene>
<dbReference type="Proteomes" id="UP000533598">
    <property type="component" value="Unassembled WGS sequence"/>
</dbReference>
<comment type="caution">
    <text evidence="1">The sequence shown here is derived from an EMBL/GenBank/DDBJ whole genome shotgun (WGS) entry which is preliminary data.</text>
</comment>
<reference evidence="1 2" key="1">
    <citation type="submission" date="2020-08" db="EMBL/GenBank/DDBJ databases">
        <title>Sequencing the genomes of 1000 actinobacteria strains.</title>
        <authorList>
            <person name="Klenk H.-P."/>
        </authorList>
    </citation>
    <scope>NUCLEOTIDE SEQUENCE [LARGE SCALE GENOMIC DNA]</scope>
    <source>
        <strain evidence="1 2">DSM 44230</strain>
    </source>
</reference>
<proteinExistence type="predicted"/>